<reference evidence="10" key="2">
    <citation type="submission" date="2020-05" db="EMBL/GenBank/DDBJ databases">
        <title>Complete genome sequence of Bradyrhizobium diazoefficiens XF10 isolated from soybean nodule.</title>
        <authorList>
            <person name="Noda R."/>
            <person name="Kakizaki K."/>
            <person name="Minamisawa K."/>
        </authorList>
    </citation>
    <scope>NUCLEOTIDE SEQUENCE</scope>
    <source>
        <strain evidence="10">XF10</strain>
    </source>
</reference>
<evidence type="ECO:0000313" key="5">
    <source>
        <dbReference type="EMBL" id="BCE51167.1"/>
    </source>
</evidence>
<evidence type="ECO:0000313" key="7">
    <source>
        <dbReference type="EMBL" id="BCE68591.1"/>
    </source>
</evidence>
<gene>
    <name evidence="10" type="ORF">XF10B_74660</name>
    <name evidence="2" type="ORF">XF1B_75890</name>
    <name evidence="3" type="ORF">XF2B_74430</name>
    <name evidence="4" type="ORF">XF3B_73860</name>
    <name evidence="5" type="ORF">XF4B_75160</name>
    <name evidence="6" type="ORF">XF5B_74210</name>
    <name evidence="7" type="ORF">XF6B_73900</name>
    <name evidence="8" type="ORF">XF8B_73920</name>
    <name evidence="9" type="ORF">XF9B_73160</name>
</gene>
<reference evidence="2" key="1">
    <citation type="submission" date="2020-05" db="EMBL/GenBank/DDBJ databases">
        <title>Complete genome sequence of Bradyrhizobium diazoefficiens XF1 isolated from soybean nodule.</title>
        <authorList>
            <person name="Noda R."/>
            <person name="Kakizaki K."/>
            <person name="Minamisawa K."/>
        </authorList>
    </citation>
    <scope>NUCLEOTIDE SEQUENCE</scope>
    <source>
        <strain evidence="2">XF1</strain>
    </source>
</reference>
<evidence type="ECO:0000313" key="6">
    <source>
        <dbReference type="EMBL" id="BCE59909.1"/>
    </source>
</evidence>
<reference evidence="7" key="7">
    <citation type="submission" date="2020-05" db="EMBL/GenBank/DDBJ databases">
        <title>Complete genome sequence of Bradyrhizobium diazoefficiens XF6 isolated from soybean nodule.</title>
        <authorList>
            <person name="Noda R."/>
            <person name="Kakizaki K."/>
            <person name="Minamisawa K."/>
        </authorList>
    </citation>
    <scope>NUCLEOTIDE SEQUENCE</scope>
    <source>
        <strain evidence="7">XF6</strain>
    </source>
</reference>
<dbReference type="EMBL" id="AP023099">
    <property type="protein sequence ID" value="BCE94668.1"/>
    <property type="molecule type" value="Genomic_DNA"/>
</dbReference>
<reference evidence="4" key="4">
    <citation type="submission" date="2020-05" db="EMBL/GenBank/DDBJ databases">
        <title>Complete genome sequence of Bradyrhizobium diazoefficiens XF3 isolated from soybean nodule.</title>
        <authorList>
            <person name="Noda R."/>
            <person name="Kakizaki K."/>
            <person name="Minamisawa K."/>
        </authorList>
    </citation>
    <scope>NUCLEOTIDE SEQUENCE</scope>
    <source>
        <strain evidence="4">XF3</strain>
    </source>
</reference>
<sequence>MANVYSVLSMSLVATVLMAGNVQAQSIPPEGSVFVIFTATPIPAPRPMPIGIGREFALVNQTRAISSSVGTAVINPI</sequence>
<evidence type="ECO:0000313" key="4">
    <source>
        <dbReference type="EMBL" id="BCE42355.1"/>
    </source>
</evidence>
<reference evidence="8" key="8">
    <citation type="submission" date="2020-05" db="EMBL/GenBank/DDBJ databases">
        <title>Complete genome sequence of Bradyrhizobium diazoefficiens XF8 isolated from soybean nodule.</title>
        <authorList>
            <person name="Noda R."/>
            <person name="Kakizaki K."/>
            <person name="Minamisawa K."/>
        </authorList>
    </citation>
    <scope>NUCLEOTIDE SEQUENCE</scope>
    <source>
        <strain evidence="8">XF8</strain>
    </source>
</reference>
<dbReference type="EMBL" id="AP023098">
    <property type="protein sequence ID" value="BCE85895.1"/>
    <property type="molecule type" value="Genomic_DNA"/>
</dbReference>
<accession>A0A809ZHZ5</accession>
<dbReference type="EMBL" id="AP023092">
    <property type="protein sequence ID" value="BCE33674.1"/>
    <property type="molecule type" value="Genomic_DNA"/>
</dbReference>
<dbReference type="EMBL" id="AP023097">
    <property type="protein sequence ID" value="BCE77281.1"/>
    <property type="molecule type" value="Genomic_DNA"/>
</dbReference>
<dbReference type="EMBL" id="AP023094">
    <property type="protein sequence ID" value="BCE51167.1"/>
    <property type="molecule type" value="Genomic_DNA"/>
</dbReference>
<proteinExistence type="predicted"/>
<evidence type="ECO:0000313" key="8">
    <source>
        <dbReference type="EMBL" id="BCE77281.1"/>
    </source>
</evidence>
<feature type="signal peptide" evidence="1">
    <location>
        <begin position="1"/>
        <end position="24"/>
    </location>
</feature>
<feature type="chain" id="PRO_5036220561" evidence="1">
    <location>
        <begin position="25"/>
        <end position="77"/>
    </location>
</feature>
<dbReference type="RefSeq" id="WP_133415036.1">
    <property type="nucleotide sequence ID" value="NZ_AJQI01000089.1"/>
</dbReference>
<dbReference type="AlphaFoldDB" id="A0A809ZHZ5"/>
<evidence type="ECO:0000313" key="9">
    <source>
        <dbReference type="EMBL" id="BCE85895.1"/>
    </source>
</evidence>
<dbReference type="EMBL" id="AP023093">
    <property type="protein sequence ID" value="BCE42355.1"/>
    <property type="molecule type" value="Genomic_DNA"/>
</dbReference>
<name>A0A809ZHZ5_9BRAD</name>
<reference evidence="3" key="3">
    <citation type="submission" date="2020-05" db="EMBL/GenBank/DDBJ databases">
        <title>Complete genome sequence of Bradyrhizobium diazoefficiens XF2 isolated from soybean nodule.</title>
        <authorList>
            <person name="Noda R."/>
            <person name="Kakizaki K."/>
            <person name="Minamisawa K."/>
        </authorList>
    </citation>
    <scope>NUCLEOTIDE SEQUENCE</scope>
    <source>
        <strain evidence="3">XF2</strain>
    </source>
</reference>
<reference evidence="6" key="6">
    <citation type="submission" date="2020-05" db="EMBL/GenBank/DDBJ databases">
        <title>Complete genome sequence of Bradyrhizobium diazoefficiens XF5 isolated from soybean nodule.</title>
        <authorList>
            <person name="Noda R."/>
            <person name="Kakizaki K."/>
            <person name="Minamisawa K."/>
        </authorList>
    </citation>
    <scope>NUCLEOTIDE SEQUENCE</scope>
    <source>
        <strain evidence="6">XF5</strain>
    </source>
</reference>
<dbReference type="GeneID" id="46496047"/>
<organism evidence="5">
    <name type="scientific">Bradyrhizobium diazoefficiens</name>
    <dbReference type="NCBI Taxonomy" id="1355477"/>
    <lineage>
        <taxon>Bacteria</taxon>
        <taxon>Pseudomonadati</taxon>
        <taxon>Pseudomonadota</taxon>
        <taxon>Alphaproteobacteria</taxon>
        <taxon>Hyphomicrobiales</taxon>
        <taxon>Nitrobacteraceae</taxon>
        <taxon>Bradyrhizobium</taxon>
    </lineage>
</organism>
<protein>
    <submittedName>
        <fullName evidence="5">Uncharacterized protein</fullName>
    </submittedName>
</protein>
<keyword evidence="1" id="KW-0732">Signal</keyword>
<evidence type="ECO:0000313" key="3">
    <source>
        <dbReference type="EMBL" id="BCE33674.1"/>
    </source>
</evidence>
<evidence type="ECO:0000313" key="2">
    <source>
        <dbReference type="EMBL" id="BCE24908.1"/>
    </source>
</evidence>
<dbReference type="EMBL" id="AP023091">
    <property type="protein sequence ID" value="BCE24908.1"/>
    <property type="molecule type" value="Genomic_DNA"/>
</dbReference>
<reference evidence="9" key="9">
    <citation type="submission" date="2020-05" db="EMBL/GenBank/DDBJ databases">
        <title>Complete genome sequence of Bradyrhizobium diazoefficiens XF9 isolated from soybean nodule.</title>
        <authorList>
            <person name="Noda R."/>
            <person name="Kakizaki K."/>
            <person name="Minamisawa K."/>
        </authorList>
    </citation>
    <scope>NUCLEOTIDE SEQUENCE</scope>
    <source>
        <strain evidence="9">XF9</strain>
    </source>
</reference>
<evidence type="ECO:0000313" key="10">
    <source>
        <dbReference type="EMBL" id="BCE94668.1"/>
    </source>
</evidence>
<evidence type="ECO:0000256" key="1">
    <source>
        <dbReference type="SAM" id="SignalP"/>
    </source>
</evidence>
<dbReference type="EMBL" id="AP023095">
    <property type="protein sequence ID" value="BCE59909.1"/>
    <property type="molecule type" value="Genomic_DNA"/>
</dbReference>
<dbReference type="EMBL" id="AP023096">
    <property type="protein sequence ID" value="BCE68591.1"/>
    <property type="molecule type" value="Genomic_DNA"/>
</dbReference>
<reference evidence="5" key="5">
    <citation type="submission" date="2020-05" db="EMBL/GenBank/DDBJ databases">
        <title>Complete genome sequence of Bradyrhizobium diazoefficiens XF4 isolated from soybean nodule.</title>
        <authorList>
            <person name="Noda R."/>
            <person name="Kakizaki K."/>
            <person name="Minamisawa K."/>
        </authorList>
    </citation>
    <scope>NUCLEOTIDE SEQUENCE</scope>
    <source>
        <strain evidence="5">XF4</strain>
    </source>
</reference>